<reference evidence="1 2" key="1">
    <citation type="submission" date="2016-02" db="EMBL/GenBank/DDBJ databases">
        <title>Draft genome sequence of Acidibacillus ferrooxidans SLC66.</title>
        <authorList>
            <person name="Oliveira G."/>
            <person name="Nancucheo I."/>
            <person name="Dall'Agnol H."/>
            <person name="Johnson B."/>
            <person name="Oliveira R."/>
            <person name="Nunes G.L."/>
            <person name="Tzotzos G."/>
            <person name="Orellana S.C."/>
            <person name="Salim A.C."/>
            <person name="Araujo F.M."/>
        </authorList>
    </citation>
    <scope>NUCLEOTIDE SEQUENCE [LARGE SCALE GENOMIC DNA]</scope>
    <source>
        <strain evidence="1 2">SLC66</strain>
    </source>
</reference>
<accession>A0A853K7E0</accession>
<proteinExistence type="predicted"/>
<dbReference type="EMBL" id="LSUQ01000064">
    <property type="protein sequence ID" value="OAG92196.1"/>
    <property type="molecule type" value="Genomic_DNA"/>
</dbReference>
<sequence>MSSDNELTPHLIELVEKMERGLIYRGSSHNWEVEYTLKGKSSQNKSFIEIEQWMHLVYIGLTVPHIKIVEYEYHSLGFSWSKNYQTSIRVPICLDAISGSGGYTHMMLEGFKEYLPVKVKVKWEQQSETIQLDLKR</sequence>
<evidence type="ECO:0000313" key="2">
    <source>
        <dbReference type="Proteomes" id="UP000077421"/>
    </source>
</evidence>
<organism evidence="1 2">
    <name type="scientific">Ferroacidibacillus organovorans</name>
    <dbReference type="NCBI Taxonomy" id="1765683"/>
    <lineage>
        <taxon>Bacteria</taxon>
        <taxon>Bacillati</taxon>
        <taxon>Bacillota</taxon>
        <taxon>Bacilli</taxon>
        <taxon>Bacillales</taxon>
        <taxon>Alicyclobacillaceae</taxon>
        <taxon>Ferroacidibacillus</taxon>
    </lineage>
</organism>
<comment type="caution">
    <text evidence="1">The sequence shown here is derived from an EMBL/GenBank/DDBJ whole genome shotgun (WGS) entry which is preliminary data.</text>
</comment>
<gene>
    <name evidence="1" type="ORF">AYW79_13440</name>
</gene>
<name>A0A853K7E0_9BACL</name>
<dbReference type="RefSeq" id="WP_067566917.1">
    <property type="nucleotide sequence ID" value="NZ_LSUQ01000064.1"/>
</dbReference>
<dbReference type="Proteomes" id="UP000077421">
    <property type="component" value="Unassembled WGS sequence"/>
</dbReference>
<dbReference type="AlphaFoldDB" id="A0A853K7E0"/>
<evidence type="ECO:0000313" key="1">
    <source>
        <dbReference type="EMBL" id="OAG92196.1"/>
    </source>
</evidence>
<protein>
    <submittedName>
        <fullName evidence="1">Uncharacterized protein</fullName>
    </submittedName>
</protein>